<accession>A0A1L7T0T2</accession>
<reference evidence="3" key="1">
    <citation type="journal article" date="2016" name="Genome Biol. Evol.">
        <title>Comparative 'omics' of the Fusarium fujikuroi species complex highlights differences in genetic potential and metabolite synthesis.</title>
        <authorList>
            <person name="Niehaus E.-M."/>
            <person name="Muensterkoetter M."/>
            <person name="Proctor R.H."/>
            <person name="Brown D.W."/>
            <person name="Sharon A."/>
            <person name="Idan Y."/>
            <person name="Oren-Young L."/>
            <person name="Sieber C.M."/>
            <person name="Novak O."/>
            <person name="Pencik A."/>
            <person name="Tarkowska D."/>
            <person name="Hromadova K."/>
            <person name="Freeman S."/>
            <person name="Maymon M."/>
            <person name="Elazar M."/>
            <person name="Youssef S.A."/>
            <person name="El-Shabrawy E.S.M."/>
            <person name="Shalaby A.B.A."/>
            <person name="Houterman P."/>
            <person name="Brock N.L."/>
            <person name="Burkhardt I."/>
            <person name="Tsavkelova E.A."/>
            <person name="Dickschat J.S."/>
            <person name="Galuszka P."/>
            <person name="Gueldener U."/>
            <person name="Tudzynski B."/>
        </authorList>
    </citation>
    <scope>NUCLEOTIDE SEQUENCE [LARGE SCALE GENOMIC DNA]</scope>
    <source>
        <strain evidence="3">MRC7560</strain>
    </source>
</reference>
<dbReference type="GeneID" id="65088861"/>
<proteinExistence type="predicted"/>
<dbReference type="EMBL" id="FCQH01000004">
    <property type="protein sequence ID" value="CVK91529.1"/>
    <property type="molecule type" value="Genomic_DNA"/>
</dbReference>
<gene>
    <name evidence="2" type="ORF">FMAN_09602</name>
</gene>
<feature type="region of interest" description="Disordered" evidence="1">
    <location>
        <begin position="229"/>
        <end position="257"/>
    </location>
</feature>
<dbReference type="RefSeq" id="XP_041681125.1">
    <property type="nucleotide sequence ID" value="XM_041830465.1"/>
</dbReference>
<organism evidence="2 3">
    <name type="scientific">Fusarium mangiferae</name>
    <name type="common">Mango malformation disease fungus</name>
    <dbReference type="NCBI Taxonomy" id="192010"/>
    <lineage>
        <taxon>Eukaryota</taxon>
        <taxon>Fungi</taxon>
        <taxon>Dikarya</taxon>
        <taxon>Ascomycota</taxon>
        <taxon>Pezizomycotina</taxon>
        <taxon>Sordariomycetes</taxon>
        <taxon>Hypocreomycetidae</taxon>
        <taxon>Hypocreales</taxon>
        <taxon>Nectriaceae</taxon>
        <taxon>Fusarium</taxon>
        <taxon>Fusarium fujikuroi species complex</taxon>
    </lineage>
</organism>
<comment type="caution">
    <text evidence="2">The sequence shown here is derived from an EMBL/GenBank/DDBJ whole genome shotgun (WGS) entry which is preliminary data.</text>
</comment>
<evidence type="ECO:0000313" key="2">
    <source>
        <dbReference type="EMBL" id="CVK91529.1"/>
    </source>
</evidence>
<protein>
    <submittedName>
        <fullName evidence="2">Uncharacterized protein</fullName>
    </submittedName>
</protein>
<feature type="compositionally biased region" description="Basic and acidic residues" evidence="1">
    <location>
        <begin position="231"/>
        <end position="242"/>
    </location>
</feature>
<keyword evidence="3" id="KW-1185">Reference proteome</keyword>
<evidence type="ECO:0000256" key="1">
    <source>
        <dbReference type="SAM" id="MobiDB-lite"/>
    </source>
</evidence>
<name>A0A1L7T0T2_FUSMA</name>
<dbReference type="Proteomes" id="UP000184255">
    <property type="component" value="Unassembled WGS sequence"/>
</dbReference>
<evidence type="ECO:0000313" key="3">
    <source>
        <dbReference type="Proteomes" id="UP000184255"/>
    </source>
</evidence>
<sequence length="257" mass="28577">MSSDIAHATEEISAEGFSVHPDARIGALVQDIINKKYDFYSEEGRCLFRGVLQNDLVSNVIKPLLREPTFIFCRVFGKTRSKHCIVNRKDDARMRIVTVFCWSSESKAAFYSGSHLHHLGATEASNTLLRVSDHALQHDDINMRSCDVDAGGLALVDARCAWQITNGICIMIGIACGDEAPFWKPMPFPSTMQDDITQMMAGTIFAIRARFNRAIKTPNHIITAAVEEEEAKTRPRADDRADNITSDQGAIVPNLHN</sequence>
<dbReference type="AlphaFoldDB" id="A0A1L7T0T2"/>
<dbReference type="VEuPathDB" id="FungiDB:FMAN_09602"/>